<dbReference type="RefSeq" id="WP_184733908.1">
    <property type="nucleotide sequence ID" value="NZ_BMRW01000005.1"/>
</dbReference>
<comment type="caution">
    <text evidence="3">The sequence shown here is derived from an EMBL/GenBank/DDBJ whole genome shotgun (WGS) entry which is preliminary data.</text>
</comment>
<dbReference type="PROSITE" id="PS51257">
    <property type="entry name" value="PROKAR_LIPOPROTEIN"/>
    <property type="match status" value="1"/>
</dbReference>
<sequence length="266" mass="27168">MKAKVAASVAAVAVLSALALTAGCTDGAADRADGTEAKDRRDAGRVLSTDQLRHAELGPREVPGFQIERASIGTAGHGKPRTDSAPCRPLVALLGSRPQPAPAASVVNTFAKAGDGHHFDGLLGTIRVSAYDRDGAAATLKQLRLAAAACADGFGMTTGEGEPQTFKAVQTLQPPSLGDEAVAYRLANAAEKAPSLVTVVRTGSNLSLFFATSLSDPEGVEIPRELVEAQVGKIEKLANAERVPTAPPSPSTLVAPEGGEAGDSVE</sequence>
<evidence type="ECO:0008006" key="5">
    <source>
        <dbReference type="Google" id="ProtNLM"/>
    </source>
</evidence>
<protein>
    <recommendedName>
        <fullName evidence="5">Lipoprotein</fullName>
    </recommendedName>
</protein>
<reference evidence="3 4" key="1">
    <citation type="submission" date="2020-08" db="EMBL/GenBank/DDBJ databases">
        <title>Genomic Encyclopedia of Type Strains, Phase III (KMG-III): the genomes of soil and plant-associated and newly described type strains.</title>
        <authorList>
            <person name="Whitman W."/>
        </authorList>
    </citation>
    <scope>NUCLEOTIDE SEQUENCE [LARGE SCALE GENOMIC DNA]</scope>
    <source>
        <strain evidence="3 4">CECT 3265</strain>
    </source>
</reference>
<keyword evidence="4" id="KW-1185">Reference proteome</keyword>
<evidence type="ECO:0000313" key="3">
    <source>
        <dbReference type="EMBL" id="MBB4886855.1"/>
    </source>
</evidence>
<evidence type="ECO:0000256" key="1">
    <source>
        <dbReference type="SAM" id="MobiDB-lite"/>
    </source>
</evidence>
<accession>A0A7W7LAY0</accession>
<dbReference type="EMBL" id="JACHJG010000005">
    <property type="protein sequence ID" value="MBB4886855.1"/>
    <property type="molecule type" value="Genomic_DNA"/>
</dbReference>
<dbReference type="Proteomes" id="UP000556436">
    <property type="component" value="Unassembled WGS sequence"/>
</dbReference>
<evidence type="ECO:0000313" key="4">
    <source>
        <dbReference type="Proteomes" id="UP000556436"/>
    </source>
</evidence>
<evidence type="ECO:0000256" key="2">
    <source>
        <dbReference type="SAM" id="SignalP"/>
    </source>
</evidence>
<feature type="region of interest" description="Disordered" evidence="1">
    <location>
        <begin position="239"/>
        <end position="266"/>
    </location>
</feature>
<feature type="signal peptide" evidence="2">
    <location>
        <begin position="1"/>
        <end position="22"/>
    </location>
</feature>
<dbReference type="AlphaFoldDB" id="A0A7W7LAY0"/>
<proteinExistence type="predicted"/>
<keyword evidence="2" id="KW-0732">Signal</keyword>
<gene>
    <name evidence="3" type="ORF">FHS38_002900</name>
</gene>
<organism evidence="3 4">
    <name type="scientific">Streptomyces netropsis</name>
    <name type="common">Streptoverticillium netropsis</name>
    <dbReference type="NCBI Taxonomy" id="55404"/>
    <lineage>
        <taxon>Bacteria</taxon>
        <taxon>Bacillati</taxon>
        <taxon>Actinomycetota</taxon>
        <taxon>Actinomycetes</taxon>
        <taxon>Kitasatosporales</taxon>
        <taxon>Streptomycetaceae</taxon>
        <taxon>Streptomyces</taxon>
    </lineage>
</organism>
<feature type="chain" id="PRO_5039562844" description="Lipoprotein" evidence="2">
    <location>
        <begin position="23"/>
        <end position="266"/>
    </location>
</feature>
<name>A0A7W7LAY0_STRNE</name>